<protein>
    <submittedName>
        <fullName evidence="2">Uncharacterized protein</fullName>
    </submittedName>
</protein>
<dbReference type="EMBL" id="LKAM01000006">
    <property type="protein sequence ID" value="KUM48338.1"/>
    <property type="molecule type" value="Genomic_DNA"/>
</dbReference>
<name>A0A124GNC1_PICGL</name>
<evidence type="ECO:0000313" key="2">
    <source>
        <dbReference type="EMBL" id="KUM48338.1"/>
    </source>
</evidence>
<sequence length="100" mass="11298">MNPGWRKRCLRLLSLISGNLRLQSSATTYSRYRDWHSIGSQNQTTPDLNRHLIIGVSASLTSAFVAIRGAQRSSNDLISFSFFSPKSTKKEIYYKGTQGR</sequence>
<evidence type="ECO:0000256" key="1">
    <source>
        <dbReference type="SAM" id="SignalP"/>
    </source>
</evidence>
<accession>A0A124GNC1</accession>
<dbReference type="AlphaFoldDB" id="A0A124GNC1"/>
<geneLocation type="mitochondrion" evidence="2"/>
<organism evidence="2">
    <name type="scientific">Picea glauca</name>
    <name type="common">White spruce</name>
    <name type="synonym">Pinus glauca</name>
    <dbReference type="NCBI Taxonomy" id="3330"/>
    <lineage>
        <taxon>Eukaryota</taxon>
        <taxon>Viridiplantae</taxon>
        <taxon>Streptophyta</taxon>
        <taxon>Embryophyta</taxon>
        <taxon>Tracheophyta</taxon>
        <taxon>Spermatophyta</taxon>
        <taxon>Pinopsida</taxon>
        <taxon>Pinidae</taxon>
        <taxon>Conifers I</taxon>
        <taxon>Pinales</taxon>
        <taxon>Pinaceae</taxon>
        <taxon>Picea</taxon>
    </lineage>
</organism>
<feature type="signal peptide" evidence="1">
    <location>
        <begin position="1"/>
        <end position="25"/>
    </location>
</feature>
<gene>
    <name evidence="2" type="ORF">ABT39_MTgene5338</name>
</gene>
<comment type="caution">
    <text evidence="2">The sequence shown here is derived from an EMBL/GenBank/DDBJ whole genome shotgun (WGS) entry which is preliminary data.</text>
</comment>
<keyword evidence="1" id="KW-0732">Signal</keyword>
<keyword evidence="2" id="KW-0496">Mitochondrion</keyword>
<feature type="chain" id="PRO_5007172436" evidence="1">
    <location>
        <begin position="26"/>
        <end position="100"/>
    </location>
</feature>
<proteinExistence type="predicted"/>
<reference evidence="2" key="1">
    <citation type="journal article" date="2015" name="Genome Biol. Evol.">
        <title>Organellar Genomes of White Spruce (Picea glauca): Assembly and Annotation.</title>
        <authorList>
            <person name="Jackman S.D."/>
            <person name="Warren R.L."/>
            <person name="Gibb E.A."/>
            <person name="Vandervalk B.P."/>
            <person name="Mohamadi H."/>
            <person name="Chu J."/>
            <person name="Raymond A."/>
            <person name="Pleasance S."/>
            <person name="Coope R."/>
            <person name="Wildung M.R."/>
            <person name="Ritland C.E."/>
            <person name="Bousquet J."/>
            <person name="Jones S.J."/>
            <person name="Bohlmann J."/>
            <person name="Birol I."/>
        </authorList>
    </citation>
    <scope>NUCLEOTIDE SEQUENCE [LARGE SCALE GENOMIC DNA]</scope>
    <source>
        <tissue evidence="2">Flushing bud</tissue>
    </source>
</reference>